<reference evidence="2" key="1">
    <citation type="submission" date="2022-04" db="EMBL/GenBank/DDBJ databases">
        <title>Extensive diversity of RNA viruses in ticks revealed by metagenomics in northeastern China.</title>
        <authorList>
            <person name="Wang Z."/>
            <person name="Liu Z."/>
        </authorList>
    </citation>
    <scope>NUCLEOTIDE SEQUENCE</scope>
    <source>
        <strain evidence="2">NE-ShL3</strain>
    </source>
</reference>
<proteinExistence type="predicted"/>
<sequence length="208" mass="23193">MKRLFKRKGGSKSSRTSSSKDEEGTDGGALSGWGQPLVGPSAPPARRVLDSLSRTYDVVGELTVSSPRQIDHQSFFGRMSMNFPHSYQGDVAMKPFHTTIFAALVSGLKEGKVSHKGWIYSHRLAECVTFQGQASQLPQGTSVHFKDTFVWQYRGDSYTWVINITWTLSHMPGIPLHAFLPPQVNPLLEVLGVTTVWNKEQRFLTLID</sequence>
<organism evidence="2">
    <name type="scientific">Tahe rhabdovirus 1</name>
    <dbReference type="NCBI Taxonomy" id="2983974"/>
    <lineage>
        <taxon>Viruses</taxon>
        <taxon>Riboviria</taxon>
        <taxon>Orthornavirae</taxon>
        <taxon>Negarnaviricota</taxon>
        <taxon>Haploviricotina</taxon>
        <taxon>Monjiviricetes</taxon>
        <taxon>Mononegavirales</taxon>
        <taxon>Rhabdoviridae</taxon>
        <taxon>Alpharhabdovirinae</taxon>
        <taxon>Alpharicinrhavirus</taxon>
        <taxon>Alpharicinrhavirus tahe</taxon>
    </lineage>
</organism>
<evidence type="ECO:0000313" key="2">
    <source>
        <dbReference type="EMBL" id="UXX18997.1"/>
    </source>
</evidence>
<feature type="region of interest" description="Disordered" evidence="1">
    <location>
        <begin position="1"/>
        <end position="38"/>
    </location>
</feature>
<protein>
    <submittedName>
        <fullName evidence="2">Matrix protein</fullName>
    </submittedName>
</protein>
<accession>A0A977TMQ2</accession>
<evidence type="ECO:0000256" key="1">
    <source>
        <dbReference type="SAM" id="MobiDB-lite"/>
    </source>
</evidence>
<name>A0A977TMQ2_9RHAB</name>
<dbReference type="EMBL" id="ON408168">
    <property type="protein sequence ID" value="UXX18997.1"/>
    <property type="molecule type" value="Viral_cRNA"/>
</dbReference>
<feature type="compositionally biased region" description="Basic residues" evidence="1">
    <location>
        <begin position="1"/>
        <end position="10"/>
    </location>
</feature>